<reference evidence="2" key="1">
    <citation type="submission" date="2025-08" db="UniProtKB">
        <authorList>
            <consortium name="Ensembl"/>
        </authorList>
    </citation>
    <scope>IDENTIFICATION</scope>
</reference>
<dbReference type="GO" id="GO:0004672">
    <property type="term" value="F:protein kinase activity"/>
    <property type="evidence" value="ECO:0007669"/>
    <property type="project" value="TreeGrafter"/>
</dbReference>
<evidence type="ECO:0000313" key="2">
    <source>
        <dbReference type="Ensembl" id="ENSCABP00000017680.1"/>
    </source>
</evidence>
<dbReference type="PANTHER" id="PTHR47633">
    <property type="entry name" value="IMMUNOGLOBULIN"/>
    <property type="match status" value="1"/>
</dbReference>
<dbReference type="SMART" id="SM00408">
    <property type="entry name" value="IGc2"/>
    <property type="match status" value="1"/>
</dbReference>
<dbReference type="AlphaFoldDB" id="A0A8C0H263"/>
<feature type="domain" description="Ig-like" evidence="1">
    <location>
        <begin position="63"/>
        <end position="153"/>
    </location>
</feature>
<dbReference type="InterPro" id="IPR007110">
    <property type="entry name" value="Ig-like_dom"/>
</dbReference>
<dbReference type="PANTHER" id="PTHR47633:SF16">
    <property type="entry name" value="CAVP-TARGET PROTEIN-LIKE"/>
    <property type="match status" value="1"/>
</dbReference>
<dbReference type="GeneTree" id="ENSGT01110000267173"/>
<dbReference type="SUPFAM" id="SSF48726">
    <property type="entry name" value="Immunoglobulin"/>
    <property type="match status" value="1"/>
</dbReference>
<dbReference type="Proteomes" id="UP000694404">
    <property type="component" value="Unplaced"/>
</dbReference>
<dbReference type="PROSITE" id="PS50835">
    <property type="entry name" value="IG_LIKE"/>
    <property type="match status" value="1"/>
</dbReference>
<protein>
    <recommendedName>
        <fullName evidence="1">Ig-like domain-containing protein</fullName>
    </recommendedName>
</protein>
<name>A0A8C0H263_CHEAB</name>
<dbReference type="InterPro" id="IPR036179">
    <property type="entry name" value="Ig-like_dom_sf"/>
</dbReference>
<reference evidence="2" key="2">
    <citation type="submission" date="2025-09" db="UniProtKB">
        <authorList>
            <consortium name="Ensembl"/>
        </authorList>
    </citation>
    <scope>IDENTIFICATION</scope>
</reference>
<evidence type="ECO:0000313" key="3">
    <source>
        <dbReference type="Proteomes" id="UP000694404"/>
    </source>
</evidence>
<dbReference type="InterPro" id="IPR013783">
    <property type="entry name" value="Ig-like_fold"/>
</dbReference>
<sequence length="177" mass="19791">MYLLSFPVEIKIIAPTPTPEQDEELKEIVHPVEFVPEPSPRDQASQIIKHKFKFSFDVVNEPPKIVKETQKYVSCREGDSVVLECSVSGEPQPIVTWFRNGKILTPTEKFQFEEEEDGNYRLRIGEVSVSDAGTYKCVAENTAGVIETVSNLTVESGVTKSPGICFSSVSHRSTRNI</sequence>
<dbReference type="Ensembl" id="ENSCABT00000019390.1">
    <property type="protein sequence ID" value="ENSCABP00000017680.1"/>
    <property type="gene ID" value="ENSCABG00000013142.1"/>
</dbReference>
<dbReference type="InterPro" id="IPR003598">
    <property type="entry name" value="Ig_sub2"/>
</dbReference>
<proteinExistence type="predicted"/>
<keyword evidence="3" id="KW-1185">Reference proteome</keyword>
<organism evidence="2 3">
    <name type="scientific">Chelonoidis abingdonii</name>
    <name type="common">Abingdon island giant tortoise</name>
    <name type="synonym">Testudo abingdonii</name>
    <dbReference type="NCBI Taxonomy" id="106734"/>
    <lineage>
        <taxon>Eukaryota</taxon>
        <taxon>Metazoa</taxon>
        <taxon>Chordata</taxon>
        <taxon>Craniata</taxon>
        <taxon>Vertebrata</taxon>
        <taxon>Euteleostomi</taxon>
        <taxon>Archelosauria</taxon>
        <taxon>Testudinata</taxon>
        <taxon>Testudines</taxon>
        <taxon>Cryptodira</taxon>
        <taxon>Durocryptodira</taxon>
        <taxon>Testudinoidea</taxon>
        <taxon>Testudinidae</taxon>
        <taxon>Chelonoidis</taxon>
    </lineage>
</organism>
<accession>A0A8C0H263</accession>
<dbReference type="Gene3D" id="2.60.40.10">
    <property type="entry name" value="Immunoglobulins"/>
    <property type="match status" value="1"/>
</dbReference>
<dbReference type="SMART" id="SM00409">
    <property type="entry name" value="IG"/>
    <property type="match status" value="1"/>
</dbReference>
<dbReference type="Pfam" id="PF07679">
    <property type="entry name" value="I-set"/>
    <property type="match status" value="1"/>
</dbReference>
<evidence type="ECO:0000259" key="1">
    <source>
        <dbReference type="PROSITE" id="PS50835"/>
    </source>
</evidence>
<dbReference type="FunFam" id="2.60.40.10:FF:000714">
    <property type="entry name" value="Titin novex-3"/>
    <property type="match status" value="1"/>
</dbReference>
<dbReference type="InterPro" id="IPR013098">
    <property type="entry name" value="Ig_I-set"/>
</dbReference>
<dbReference type="OMA" id="CEAGTHR"/>
<dbReference type="InterPro" id="IPR003599">
    <property type="entry name" value="Ig_sub"/>
</dbReference>